<dbReference type="RefSeq" id="WP_119784920.1">
    <property type="nucleotide sequence ID" value="NZ_QYUQ01000002.1"/>
</dbReference>
<dbReference type="Pfam" id="PF00300">
    <property type="entry name" value="His_Phos_1"/>
    <property type="match status" value="1"/>
</dbReference>
<proteinExistence type="predicted"/>
<dbReference type="SMART" id="SM00855">
    <property type="entry name" value="PGAM"/>
    <property type="match status" value="1"/>
</dbReference>
<evidence type="ECO:0000313" key="2">
    <source>
        <dbReference type="Proteomes" id="UP000266327"/>
    </source>
</evidence>
<dbReference type="InterPro" id="IPR013078">
    <property type="entry name" value="His_Pase_superF_clade-1"/>
</dbReference>
<organism evidence="1 2">
    <name type="scientific">Noviherbaspirillum sedimenti</name>
    <dbReference type="NCBI Taxonomy" id="2320865"/>
    <lineage>
        <taxon>Bacteria</taxon>
        <taxon>Pseudomonadati</taxon>
        <taxon>Pseudomonadota</taxon>
        <taxon>Betaproteobacteria</taxon>
        <taxon>Burkholderiales</taxon>
        <taxon>Oxalobacteraceae</taxon>
        <taxon>Noviherbaspirillum</taxon>
    </lineage>
</organism>
<comment type="caution">
    <text evidence="1">The sequence shown here is derived from an EMBL/GenBank/DDBJ whole genome shotgun (WGS) entry which is preliminary data.</text>
</comment>
<keyword evidence="2" id="KW-1185">Reference proteome</keyword>
<dbReference type="Proteomes" id="UP000266327">
    <property type="component" value="Unassembled WGS sequence"/>
</dbReference>
<evidence type="ECO:0000313" key="1">
    <source>
        <dbReference type="EMBL" id="RJG01472.1"/>
    </source>
</evidence>
<dbReference type="CDD" id="cd07067">
    <property type="entry name" value="HP_PGM_like"/>
    <property type="match status" value="1"/>
</dbReference>
<accession>A0A3A3G4N9</accession>
<reference evidence="2" key="1">
    <citation type="submission" date="2018-09" db="EMBL/GenBank/DDBJ databases">
        <authorList>
            <person name="Zhu H."/>
        </authorList>
    </citation>
    <scope>NUCLEOTIDE SEQUENCE [LARGE SCALE GENOMIC DNA]</scope>
    <source>
        <strain evidence="2">K1S02-23</strain>
    </source>
</reference>
<dbReference type="EMBL" id="QYUQ01000002">
    <property type="protein sequence ID" value="RJG01472.1"/>
    <property type="molecule type" value="Genomic_DNA"/>
</dbReference>
<dbReference type="OrthoDB" id="5296884at2"/>
<protein>
    <submittedName>
        <fullName evidence="1">Phosphoglycerate mutase</fullName>
    </submittedName>
</protein>
<dbReference type="Gene3D" id="3.40.50.1240">
    <property type="entry name" value="Phosphoglycerate mutase-like"/>
    <property type="match status" value="1"/>
</dbReference>
<gene>
    <name evidence="1" type="ORF">D3878_07625</name>
</gene>
<dbReference type="SUPFAM" id="SSF53254">
    <property type="entry name" value="Phosphoglycerate mutase-like"/>
    <property type="match status" value="1"/>
</dbReference>
<dbReference type="AlphaFoldDB" id="A0A3A3G4N9"/>
<name>A0A3A3G4N9_9BURK</name>
<dbReference type="InterPro" id="IPR029033">
    <property type="entry name" value="His_PPase_superfam"/>
</dbReference>
<sequence length="186" mass="20789">MRLYLIRHPQPLVAKGICYGSSDVAADPHDHARILQSLLLSLPKNARFFSSPLQRCAGLARDVADVLGNVTLSFDARLAEMDFGSWELRTWDDIPRAEIDAWASDTIHYRPGGGESVLQMAQRVRAFHDEVLMLQQDCVVICHAGTIRLLLACQRSLLPAEMALYAAQSSHQIAYGEVIHLEWQIP</sequence>